<proteinExistence type="predicted"/>
<accession>A0A6J8A531</accession>
<gene>
    <name evidence="2" type="ORF">MCOR_3189</name>
</gene>
<dbReference type="EC" id="2.7.10.1" evidence="2"/>
<dbReference type="EMBL" id="CACVKT020000573">
    <property type="protein sequence ID" value="CAC5360867.1"/>
    <property type="molecule type" value="Genomic_DNA"/>
</dbReference>
<protein>
    <submittedName>
        <fullName evidence="2">EPHA8</fullName>
        <ecNumber evidence="2">2.7.10.1</ecNumber>
    </submittedName>
</protein>
<keyword evidence="2" id="KW-0808">Transferase</keyword>
<keyword evidence="3" id="KW-1185">Reference proteome</keyword>
<organism evidence="2 3">
    <name type="scientific">Mytilus coruscus</name>
    <name type="common">Sea mussel</name>
    <dbReference type="NCBI Taxonomy" id="42192"/>
    <lineage>
        <taxon>Eukaryota</taxon>
        <taxon>Metazoa</taxon>
        <taxon>Spiralia</taxon>
        <taxon>Lophotrochozoa</taxon>
        <taxon>Mollusca</taxon>
        <taxon>Bivalvia</taxon>
        <taxon>Autobranchia</taxon>
        <taxon>Pteriomorphia</taxon>
        <taxon>Mytilida</taxon>
        <taxon>Mytiloidea</taxon>
        <taxon>Mytilidae</taxon>
        <taxon>Mytilinae</taxon>
        <taxon>Mytilus</taxon>
    </lineage>
</organism>
<feature type="region of interest" description="Disordered" evidence="1">
    <location>
        <begin position="107"/>
        <end position="163"/>
    </location>
</feature>
<reference evidence="2 3" key="1">
    <citation type="submission" date="2020-06" db="EMBL/GenBank/DDBJ databases">
        <authorList>
            <person name="Li R."/>
            <person name="Bekaert M."/>
        </authorList>
    </citation>
    <scope>NUCLEOTIDE SEQUENCE [LARGE SCALE GENOMIC DNA]</scope>
    <source>
        <strain evidence="3">wild</strain>
    </source>
</reference>
<dbReference type="Proteomes" id="UP000507470">
    <property type="component" value="Unassembled WGS sequence"/>
</dbReference>
<name>A0A6J8A531_MYTCO</name>
<evidence type="ECO:0000256" key="1">
    <source>
        <dbReference type="SAM" id="MobiDB-lite"/>
    </source>
</evidence>
<evidence type="ECO:0000313" key="2">
    <source>
        <dbReference type="EMBL" id="CAC5360867.1"/>
    </source>
</evidence>
<sequence>MIAKKRLQNSTEELTLANPKPLKIDLEIKCVGCVVCDYSLQNQIGEFTNLCRICGPDMTILEAVAPAVNSLACDIPSTCTRPPGIPCNMNDTIPKGCLVTTTECPKTTTEPTKTTTEPTTTTTDPVTSTIEPTITTTEPTTTTTEPTKTTKRDCGKKNRKHTK</sequence>
<dbReference type="AlphaFoldDB" id="A0A6J8A531"/>
<feature type="compositionally biased region" description="Low complexity" evidence="1">
    <location>
        <begin position="107"/>
        <end position="147"/>
    </location>
</feature>
<evidence type="ECO:0000313" key="3">
    <source>
        <dbReference type="Proteomes" id="UP000507470"/>
    </source>
</evidence>
<dbReference type="GO" id="GO:0004714">
    <property type="term" value="F:transmembrane receptor protein tyrosine kinase activity"/>
    <property type="evidence" value="ECO:0007669"/>
    <property type="project" value="UniProtKB-EC"/>
</dbReference>